<comment type="similarity">
    <text evidence="1 6 7">Belongs to the peptidase S8 family.</text>
</comment>
<dbReference type="Gene3D" id="3.40.50.200">
    <property type="entry name" value="Peptidase S8/S53 domain"/>
    <property type="match status" value="1"/>
</dbReference>
<dbReference type="EMBL" id="PCWW01000040">
    <property type="protein sequence ID" value="PIR13378.1"/>
    <property type="molecule type" value="Genomic_DNA"/>
</dbReference>
<evidence type="ECO:0000256" key="1">
    <source>
        <dbReference type="ARBA" id="ARBA00011073"/>
    </source>
</evidence>
<dbReference type="SUPFAM" id="SSF52743">
    <property type="entry name" value="Subtilisin-like"/>
    <property type="match status" value="1"/>
</dbReference>
<dbReference type="InterPro" id="IPR051048">
    <property type="entry name" value="Peptidase_S8/S53_subtilisin"/>
</dbReference>
<evidence type="ECO:0000256" key="8">
    <source>
        <dbReference type="SAM" id="SignalP"/>
    </source>
</evidence>
<feature type="domain" description="Peptidase S8/S53" evidence="9">
    <location>
        <begin position="127"/>
        <end position="415"/>
    </location>
</feature>
<dbReference type="InterPro" id="IPR023828">
    <property type="entry name" value="Peptidase_S8_Ser-AS"/>
</dbReference>
<keyword evidence="5 6" id="KW-0720">Serine protease</keyword>
<dbReference type="InterPro" id="IPR022398">
    <property type="entry name" value="Peptidase_S8_His-AS"/>
</dbReference>
<dbReference type="CDD" id="cd07473">
    <property type="entry name" value="Peptidases_S8_Subtilisin_like"/>
    <property type="match status" value="1"/>
</dbReference>
<dbReference type="Pfam" id="PF01839">
    <property type="entry name" value="FG-GAP"/>
    <property type="match status" value="2"/>
</dbReference>
<dbReference type="InterPro" id="IPR036852">
    <property type="entry name" value="Peptidase_S8/S53_dom_sf"/>
</dbReference>
<dbReference type="Pfam" id="PF22148">
    <property type="entry name" value="Fervidolysin_NPro-like"/>
    <property type="match status" value="1"/>
</dbReference>
<dbReference type="PROSITE" id="PS00137">
    <property type="entry name" value="SUBTILASE_HIS"/>
    <property type="match status" value="1"/>
</dbReference>
<proteinExistence type="inferred from homology"/>
<dbReference type="InterPro" id="IPR015500">
    <property type="entry name" value="Peptidase_S8_subtilisin-rel"/>
</dbReference>
<evidence type="ECO:0000259" key="10">
    <source>
        <dbReference type="Pfam" id="PF22148"/>
    </source>
</evidence>
<organism evidence="11 12">
    <name type="scientific">Candidatus Falkowbacteria bacterium CG11_big_fil_rev_8_21_14_0_20_39_10</name>
    <dbReference type="NCBI Taxonomy" id="1974570"/>
    <lineage>
        <taxon>Bacteria</taxon>
        <taxon>Candidatus Falkowiibacteriota</taxon>
    </lineage>
</organism>
<evidence type="ECO:0000256" key="7">
    <source>
        <dbReference type="RuleBase" id="RU003355"/>
    </source>
</evidence>
<feature type="active site" description="Charge relay system" evidence="6">
    <location>
        <position position="198"/>
    </location>
</feature>
<dbReference type="InterPro" id="IPR000209">
    <property type="entry name" value="Peptidase_S8/S53_dom"/>
</dbReference>
<accession>A0A2M6K949</accession>
<dbReference type="GO" id="GO:0004252">
    <property type="term" value="F:serine-type endopeptidase activity"/>
    <property type="evidence" value="ECO:0007669"/>
    <property type="project" value="UniProtKB-UniRule"/>
</dbReference>
<dbReference type="Proteomes" id="UP000230869">
    <property type="component" value="Unassembled WGS sequence"/>
</dbReference>
<keyword evidence="4 6" id="KW-0378">Hydrolase</keyword>
<dbReference type="AlphaFoldDB" id="A0A2M6K949"/>
<dbReference type="InterPro" id="IPR028994">
    <property type="entry name" value="Integrin_alpha_N"/>
</dbReference>
<comment type="caution">
    <text evidence="11">The sequence shown here is derived from an EMBL/GenBank/DDBJ whole genome shotgun (WGS) entry which is preliminary data.</text>
</comment>
<evidence type="ECO:0000313" key="12">
    <source>
        <dbReference type="Proteomes" id="UP000230869"/>
    </source>
</evidence>
<evidence type="ECO:0000313" key="11">
    <source>
        <dbReference type="EMBL" id="PIR13378.1"/>
    </source>
</evidence>
<keyword evidence="2 6" id="KW-0645">Protease</keyword>
<evidence type="ECO:0000256" key="3">
    <source>
        <dbReference type="ARBA" id="ARBA00022729"/>
    </source>
</evidence>
<dbReference type="PROSITE" id="PS00136">
    <property type="entry name" value="SUBTILASE_ASP"/>
    <property type="match status" value="1"/>
</dbReference>
<feature type="chain" id="PRO_5014986377" evidence="8">
    <location>
        <begin position="30"/>
        <end position="703"/>
    </location>
</feature>
<dbReference type="PROSITE" id="PS51892">
    <property type="entry name" value="SUBTILASE"/>
    <property type="match status" value="1"/>
</dbReference>
<reference evidence="11 12" key="1">
    <citation type="submission" date="2017-09" db="EMBL/GenBank/DDBJ databases">
        <title>Depth-based differentiation of microbial function through sediment-hosted aquifers and enrichment of novel symbionts in the deep terrestrial subsurface.</title>
        <authorList>
            <person name="Probst A.J."/>
            <person name="Ladd B."/>
            <person name="Jarett J.K."/>
            <person name="Geller-Mcgrath D.E."/>
            <person name="Sieber C.M."/>
            <person name="Emerson J.B."/>
            <person name="Anantharaman K."/>
            <person name="Thomas B.C."/>
            <person name="Malmstrom R."/>
            <person name="Stieglmeier M."/>
            <person name="Klingl A."/>
            <person name="Woyke T."/>
            <person name="Ryan C.M."/>
            <person name="Banfield J.F."/>
        </authorList>
    </citation>
    <scope>NUCLEOTIDE SEQUENCE [LARGE SCALE GENOMIC DNA]</scope>
    <source>
        <strain evidence="11">CG11_big_fil_rev_8_21_14_0_20_39_10</strain>
    </source>
</reference>
<dbReference type="PRINTS" id="PR00723">
    <property type="entry name" value="SUBTILISIN"/>
</dbReference>
<feature type="active site" description="Charge relay system" evidence="6">
    <location>
        <position position="134"/>
    </location>
</feature>
<evidence type="ECO:0000256" key="5">
    <source>
        <dbReference type="ARBA" id="ARBA00022825"/>
    </source>
</evidence>
<feature type="signal peptide" evidence="8">
    <location>
        <begin position="1"/>
        <end position="29"/>
    </location>
</feature>
<evidence type="ECO:0000259" key="9">
    <source>
        <dbReference type="Pfam" id="PF00082"/>
    </source>
</evidence>
<dbReference type="InterPro" id="IPR034204">
    <property type="entry name" value="PfSUB1-like_cat_dom"/>
</dbReference>
<feature type="domain" description="Fervidolysin-like N-terminal prodomain" evidence="10">
    <location>
        <begin position="59"/>
        <end position="89"/>
    </location>
</feature>
<dbReference type="SUPFAM" id="SSF69318">
    <property type="entry name" value="Integrin alpha N-terminal domain"/>
    <property type="match status" value="1"/>
</dbReference>
<dbReference type="PANTHER" id="PTHR43399">
    <property type="entry name" value="SUBTILISIN-RELATED"/>
    <property type="match status" value="1"/>
</dbReference>
<keyword evidence="3 8" id="KW-0732">Signal</keyword>
<dbReference type="InterPro" id="IPR023827">
    <property type="entry name" value="Peptidase_S8_Asp-AS"/>
</dbReference>
<feature type="active site" description="Charge relay system" evidence="6">
    <location>
        <position position="380"/>
    </location>
</feature>
<gene>
    <name evidence="11" type="ORF">COV49_02475</name>
</gene>
<dbReference type="GO" id="GO:0006508">
    <property type="term" value="P:proteolysis"/>
    <property type="evidence" value="ECO:0007669"/>
    <property type="project" value="UniProtKB-KW"/>
</dbReference>
<protein>
    <submittedName>
        <fullName evidence="11">Uncharacterized protein</fullName>
    </submittedName>
</protein>
<dbReference type="Pfam" id="PF00082">
    <property type="entry name" value="Peptidase_S8"/>
    <property type="match status" value="1"/>
</dbReference>
<dbReference type="InterPro" id="IPR013517">
    <property type="entry name" value="FG-GAP"/>
</dbReference>
<dbReference type="Gene3D" id="2.130.10.130">
    <property type="entry name" value="Integrin alpha, N-terminal"/>
    <property type="match status" value="1"/>
</dbReference>
<dbReference type="PANTHER" id="PTHR43399:SF4">
    <property type="entry name" value="CELL WALL-ASSOCIATED PROTEASE"/>
    <property type="match status" value="1"/>
</dbReference>
<sequence>MKKKMTSFFVGFLCLAVLFLFLPFLSVLSADPGFNNQENKKEELFYNDRILVKFKNIPGVNLIKVASDKDFAEILKSYQENSKVEYAEPDFTYQASLIPSDTDYGQQWYLEKIKAPAAWDKTRKSPNIIIAIIDSGVQIDHPDLSANTWKNPKEIANNGIDDDKNGFIDDANGWDFVANTFDPSPKFEEGFTEAGVLHGTIVAGVAAASGNNATGVAGVTWRAQIMSLRVLDDHGQGRTSEVIRAIDYAINNGADIINFSFTGFGYSQALDDAVRRAYEAGIVIVAAAGNEVEEGEGYSLDKTPMYPACHDGNNGENMVIGVAATDTLDQKADFSSFGFRCVDITAPGVSIYSTSVYAPNKQIDNKYFNKYYDGFWSGTSMATPMVAGAAALVAESNPGLGRDKIIENLLNGTDNVSRLNPNFLGQLGRGRLNVRSAIDYALDNLANHHFSLVVSPYSGRQSQLKITDQSGEVSGEFDTYGQNFLGGTNLAAGDVDGDGLDEIIAGAGFGGGPHVRIFNQSGNVLYQFFAYGQNFRGGVNVAAGDVDGDGLDEIIAGAGFGGGPQVRIFNSRGEVEGQFFAYDKNFRGGVKVAVADIDGGVARKRQEIITAPGPGGGPHIRIFDNHANVRGQFFAYDKNFRGGVNIAAGDIDKDGLDEIITGAGPGGTPHVRVFETDGRLISSFLAYENDFTGGVNVGVVRVK</sequence>
<evidence type="ECO:0000256" key="6">
    <source>
        <dbReference type="PROSITE-ProRule" id="PRU01240"/>
    </source>
</evidence>
<evidence type="ECO:0000256" key="2">
    <source>
        <dbReference type="ARBA" id="ARBA00022670"/>
    </source>
</evidence>
<name>A0A2M6K949_9BACT</name>
<dbReference type="InterPro" id="IPR054399">
    <property type="entry name" value="Fervidolysin-like_N_prodom"/>
</dbReference>
<dbReference type="PROSITE" id="PS00138">
    <property type="entry name" value="SUBTILASE_SER"/>
    <property type="match status" value="1"/>
</dbReference>
<evidence type="ECO:0000256" key="4">
    <source>
        <dbReference type="ARBA" id="ARBA00022801"/>
    </source>
</evidence>